<gene>
    <name evidence="1" type="ORF">KCG45_09520</name>
</gene>
<comment type="caution">
    <text evidence="1">The sequence shown here is derived from an EMBL/GenBank/DDBJ whole genome shotgun (WGS) entry which is preliminary data.</text>
</comment>
<keyword evidence="2" id="KW-1185">Reference proteome</keyword>
<evidence type="ECO:0000313" key="1">
    <source>
        <dbReference type="EMBL" id="MBV7266417.1"/>
    </source>
</evidence>
<dbReference type="EMBL" id="JAGSPB010000002">
    <property type="protein sequence ID" value="MBV7266417.1"/>
    <property type="molecule type" value="Genomic_DNA"/>
</dbReference>
<name>A0ABS6SPK8_9SPHN</name>
<accession>A0ABS6SPK8</accession>
<sequence>MTVPPEITHYYSRSDRPFQNLSDLPPGELAEVLAALNERKANNPDFKRVFGGRYMDLRRKTERKLLRLFKERGGKPGRQSPHYFVLGECAWFSGLYPDPEAVKLDWRTLAREQVSFTYPDSFISMRLGAEFGLPPEPLKPYHEKVFLLDELEDVVAEFGLPNGAEDDEYDGYHKREFEKYIEVQLWSDRPVVDILQRRNR</sequence>
<protein>
    <submittedName>
        <fullName evidence="1">Uncharacterized protein</fullName>
    </submittedName>
</protein>
<reference evidence="1 2" key="1">
    <citation type="submission" date="2021-04" db="EMBL/GenBank/DDBJ databases">
        <authorList>
            <person name="Pira H."/>
            <person name="Risdian C."/>
            <person name="Wink J."/>
        </authorList>
    </citation>
    <scope>NUCLEOTIDE SEQUENCE [LARGE SCALE GENOMIC DNA]</scope>
    <source>
        <strain evidence="1 2">WH131</strain>
    </source>
</reference>
<evidence type="ECO:0000313" key="2">
    <source>
        <dbReference type="Proteomes" id="UP000699975"/>
    </source>
</evidence>
<organism evidence="1 2">
    <name type="scientific">Erythrobacter ani</name>
    <dbReference type="NCBI Taxonomy" id="2827235"/>
    <lineage>
        <taxon>Bacteria</taxon>
        <taxon>Pseudomonadati</taxon>
        <taxon>Pseudomonadota</taxon>
        <taxon>Alphaproteobacteria</taxon>
        <taxon>Sphingomonadales</taxon>
        <taxon>Erythrobacteraceae</taxon>
        <taxon>Erythrobacter/Porphyrobacter group</taxon>
        <taxon>Erythrobacter</taxon>
    </lineage>
</organism>
<proteinExistence type="predicted"/>
<dbReference type="RefSeq" id="WP_218317014.1">
    <property type="nucleotide sequence ID" value="NZ_JAGSPB010000002.1"/>
</dbReference>
<dbReference type="Proteomes" id="UP000699975">
    <property type="component" value="Unassembled WGS sequence"/>
</dbReference>